<evidence type="ECO:0000313" key="7">
    <source>
        <dbReference type="EMBL" id="CAB4878063.1"/>
    </source>
</evidence>
<keyword evidence="2" id="KW-1003">Cell membrane</keyword>
<feature type="transmembrane region" description="Helical" evidence="6">
    <location>
        <begin position="87"/>
        <end position="106"/>
    </location>
</feature>
<gene>
    <name evidence="7" type="ORF">UFOPK3381_01188</name>
</gene>
<proteinExistence type="predicted"/>
<comment type="subcellular location">
    <subcellularLocation>
        <location evidence="1">Cell membrane</location>
        <topology evidence="1">Multi-pass membrane protein</topology>
    </subcellularLocation>
</comment>
<accession>A0A6J7EE67</accession>
<dbReference type="Pfam" id="PF09678">
    <property type="entry name" value="Caa3_CtaG"/>
    <property type="match status" value="1"/>
</dbReference>
<keyword evidence="5 6" id="KW-0472">Membrane</keyword>
<dbReference type="GO" id="GO:0005886">
    <property type="term" value="C:plasma membrane"/>
    <property type="evidence" value="ECO:0007669"/>
    <property type="project" value="UniProtKB-SubCell"/>
</dbReference>
<organism evidence="7">
    <name type="scientific">freshwater metagenome</name>
    <dbReference type="NCBI Taxonomy" id="449393"/>
    <lineage>
        <taxon>unclassified sequences</taxon>
        <taxon>metagenomes</taxon>
        <taxon>ecological metagenomes</taxon>
    </lineage>
</organism>
<protein>
    <submittedName>
        <fullName evidence="7">Unannotated protein</fullName>
    </submittedName>
</protein>
<name>A0A6J7EE67_9ZZZZ</name>
<reference evidence="7" key="1">
    <citation type="submission" date="2020-05" db="EMBL/GenBank/DDBJ databases">
        <authorList>
            <person name="Chiriac C."/>
            <person name="Salcher M."/>
            <person name="Ghai R."/>
            <person name="Kavagutti S V."/>
        </authorList>
    </citation>
    <scope>NUCLEOTIDE SEQUENCE</scope>
</reference>
<dbReference type="AlphaFoldDB" id="A0A6J7EE67"/>
<feature type="transmembrane region" description="Helical" evidence="6">
    <location>
        <begin position="118"/>
        <end position="137"/>
    </location>
</feature>
<evidence type="ECO:0000256" key="5">
    <source>
        <dbReference type="ARBA" id="ARBA00023136"/>
    </source>
</evidence>
<evidence type="ECO:0000256" key="1">
    <source>
        <dbReference type="ARBA" id="ARBA00004651"/>
    </source>
</evidence>
<evidence type="ECO:0000256" key="3">
    <source>
        <dbReference type="ARBA" id="ARBA00022692"/>
    </source>
</evidence>
<dbReference type="EMBL" id="CAFBLN010000075">
    <property type="protein sequence ID" value="CAB4878063.1"/>
    <property type="molecule type" value="Genomic_DNA"/>
</dbReference>
<sequence>MIEYPLLVLGLWGLWRLNLRRISAANKLWLAAGSVLLVISAIPPFSTWAAYSLPNHMVSHIVLMFLAPLCLVASGEVPPLAKRIHPLVPLVVLNVTMVAFHLPAIFDASMGSEVMRSLLVEPLFLFSGVWYFSVVLAPHSDKRVIQMRWQLGGVILTTVVMFVLAMSMSIFTKTAWYHSMASMPGMEMPGDFGSQQLAAAILWICGDVWAVPLFVVLIRRLAARDGSLLQAVDRYSSPSG</sequence>
<evidence type="ECO:0000256" key="2">
    <source>
        <dbReference type="ARBA" id="ARBA00022475"/>
    </source>
</evidence>
<keyword evidence="4 6" id="KW-1133">Transmembrane helix</keyword>
<feature type="transmembrane region" description="Helical" evidence="6">
    <location>
        <begin position="197"/>
        <end position="218"/>
    </location>
</feature>
<feature type="transmembrane region" description="Helical" evidence="6">
    <location>
        <begin position="149"/>
        <end position="177"/>
    </location>
</feature>
<dbReference type="InterPro" id="IPR019108">
    <property type="entry name" value="Caa3_assmbl_CtaG-rel"/>
</dbReference>
<evidence type="ECO:0000256" key="6">
    <source>
        <dbReference type="SAM" id="Phobius"/>
    </source>
</evidence>
<feature type="transmembrane region" description="Helical" evidence="6">
    <location>
        <begin position="28"/>
        <end position="51"/>
    </location>
</feature>
<keyword evidence="3 6" id="KW-0812">Transmembrane</keyword>
<feature type="transmembrane region" description="Helical" evidence="6">
    <location>
        <begin position="57"/>
        <end position="75"/>
    </location>
</feature>
<evidence type="ECO:0000256" key="4">
    <source>
        <dbReference type="ARBA" id="ARBA00022989"/>
    </source>
</evidence>